<accession>F2NSR2</accession>
<dbReference type="InterPro" id="IPR000905">
    <property type="entry name" value="Gcp-like_dom"/>
</dbReference>
<dbReference type="KEGG" id="tsu:Tresu_1394"/>
<gene>
    <name evidence="2" type="ordered locus">Tresu_1394</name>
</gene>
<dbReference type="Proteomes" id="UP000006852">
    <property type="component" value="Chromosome"/>
</dbReference>
<protein>
    <submittedName>
        <fullName evidence="2">Universal protein YeaZ</fullName>
    </submittedName>
</protein>
<evidence type="ECO:0000259" key="1">
    <source>
        <dbReference type="Pfam" id="PF00814"/>
    </source>
</evidence>
<dbReference type="InterPro" id="IPR022496">
    <property type="entry name" value="T6A_TsaB"/>
</dbReference>
<dbReference type="AlphaFoldDB" id="F2NSR2"/>
<feature type="domain" description="Gcp-like" evidence="1">
    <location>
        <begin position="35"/>
        <end position="131"/>
    </location>
</feature>
<organism evidence="2 3">
    <name type="scientific">Treponema succinifaciens (strain ATCC 33096 / DSM 2489 / 6091)</name>
    <dbReference type="NCBI Taxonomy" id="869209"/>
    <lineage>
        <taxon>Bacteria</taxon>
        <taxon>Pseudomonadati</taxon>
        <taxon>Spirochaetota</taxon>
        <taxon>Spirochaetia</taxon>
        <taxon>Spirochaetales</taxon>
        <taxon>Treponemataceae</taxon>
        <taxon>Treponema</taxon>
    </lineage>
</organism>
<dbReference type="NCBIfam" id="TIGR03725">
    <property type="entry name" value="T6A_YeaZ"/>
    <property type="match status" value="1"/>
</dbReference>
<dbReference type="CDD" id="cd24032">
    <property type="entry name" value="ASKHA_NBD_TsaB"/>
    <property type="match status" value="1"/>
</dbReference>
<proteinExistence type="predicted"/>
<name>F2NSR2_TRES6</name>
<dbReference type="eggNOG" id="COG1214">
    <property type="taxonomic scope" value="Bacteria"/>
</dbReference>
<dbReference type="InterPro" id="IPR043129">
    <property type="entry name" value="ATPase_NBD"/>
</dbReference>
<dbReference type="EMBL" id="CP002631">
    <property type="protein sequence ID" value="AEB14300.1"/>
    <property type="molecule type" value="Genomic_DNA"/>
</dbReference>
<dbReference type="SUPFAM" id="SSF53067">
    <property type="entry name" value="Actin-like ATPase domain"/>
    <property type="match status" value="1"/>
</dbReference>
<keyword evidence="3" id="KW-1185">Reference proteome</keyword>
<dbReference type="Gene3D" id="3.30.420.40">
    <property type="match status" value="2"/>
</dbReference>
<evidence type="ECO:0000313" key="2">
    <source>
        <dbReference type="EMBL" id="AEB14300.1"/>
    </source>
</evidence>
<dbReference type="OrthoDB" id="9784166at2"/>
<dbReference type="HOGENOM" id="CLU_064886_0_0_12"/>
<dbReference type="STRING" id="869209.Tresu_1394"/>
<reference evidence="2 3" key="1">
    <citation type="journal article" date="2011" name="Stand. Genomic Sci.">
        <title>Complete genome sequence of Treponema succinifaciens type strain (6091).</title>
        <authorList>
            <person name="Han C."/>
            <person name="Gronow S."/>
            <person name="Teshima H."/>
            <person name="Lapidus A."/>
            <person name="Nolan M."/>
            <person name="Lucas S."/>
            <person name="Hammon N."/>
            <person name="Deshpande S."/>
            <person name="Cheng J.F."/>
            <person name="Zeytun A."/>
            <person name="Tapia R."/>
            <person name="Goodwin L."/>
            <person name="Pitluck S."/>
            <person name="Liolios K."/>
            <person name="Pagani I."/>
            <person name="Ivanova N."/>
            <person name="Mavromatis K."/>
            <person name="Mikhailova N."/>
            <person name="Huntemann M."/>
            <person name="Pati A."/>
            <person name="Chen A."/>
            <person name="Palaniappan K."/>
            <person name="Land M."/>
            <person name="Hauser L."/>
            <person name="Brambilla E.M."/>
            <person name="Rohde M."/>
            <person name="Goker M."/>
            <person name="Woyke T."/>
            <person name="Bristow J."/>
            <person name="Eisen J.A."/>
            <person name="Markowitz V."/>
            <person name="Hugenholtz P."/>
            <person name="Kyrpides N.C."/>
            <person name="Klenk H.P."/>
            <person name="Detter J.C."/>
        </authorList>
    </citation>
    <scope>NUCLEOTIDE SEQUENCE [LARGE SCALE GENOMIC DNA]</scope>
    <source>
        <strain evidence="3">ATCC 33096 / DSM 2489 / 6091</strain>
    </source>
</reference>
<dbReference type="GO" id="GO:0002949">
    <property type="term" value="P:tRNA threonylcarbamoyladenosine modification"/>
    <property type="evidence" value="ECO:0007669"/>
    <property type="project" value="InterPro"/>
</dbReference>
<sequence length="227" mass="25236">MKALAIDCAVTKLSVAAKNEGNTIKLTLDIGMKQSEKLLPAIDYVMKEAGLSAKDLDYTTVTLGPGSFTGLRLGLSALKAITLSDNVPLYGIPSLEAYSWPYKKAIETVLPVIEAKEDEFFYSFYIRGEKIRNEEDSEIEEILKQIDAESSVLVCGPGAKTFVERTNEITPLYSLHCFCPENDCCESLFEIAEKMIAEKKEPLKDYDGPLYVRKSEAEIVLESKNKN</sequence>
<evidence type="ECO:0000313" key="3">
    <source>
        <dbReference type="Proteomes" id="UP000006852"/>
    </source>
</evidence>
<dbReference type="Pfam" id="PF00814">
    <property type="entry name" value="TsaD"/>
    <property type="match status" value="1"/>
</dbReference>
<dbReference type="RefSeq" id="WP_013701583.1">
    <property type="nucleotide sequence ID" value="NC_015385.1"/>
</dbReference>
<dbReference type="GeneID" id="302998556"/>
<reference evidence="3" key="2">
    <citation type="submission" date="2011-04" db="EMBL/GenBank/DDBJ databases">
        <title>The complete genome of chromosome of Treponema succinifaciens DSM 2489.</title>
        <authorList>
            <person name="Lucas S."/>
            <person name="Copeland A."/>
            <person name="Lapidus A."/>
            <person name="Bruce D."/>
            <person name="Goodwin L."/>
            <person name="Pitluck S."/>
            <person name="Peters L."/>
            <person name="Kyrpides N."/>
            <person name="Mavromatis K."/>
            <person name="Ivanova N."/>
            <person name="Ovchinnikova G."/>
            <person name="Teshima H."/>
            <person name="Detter J.C."/>
            <person name="Tapia R."/>
            <person name="Han C."/>
            <person name="Land M."/>
            <person name="Hauser L."/>
            <person name="Markowitz V."/>
            <person name="Cheng J.-F."/>
            <person name="Hugenholtz P."/>
            <person name="Woyke T."/>
            <person name="Wu D."/>
            <person name="Gronow S."/>
            <person name="Wellnitz S."/>
            <person name="Brambilla E."/>
            <person name="Klenk H.-P."/>
            <person name="Eisen J.A."/>
        </authorList>
    </citation>
    <scope>NUCLEOTIDE SEQUENCE [LARGE SCALE GENOMIC DNA]</scope>
    <source>
        <strain evidence="3">ATCC 33096 / DSM 2489 / 6091</strain>
    </source>
</reference>